<proteinExistence type="predicted"/>
<dbReference type="Proteomes" id="UP000601361">
    <property type="component" value="Unassembled WGS sequence"/>
</dbReference>
<dbReference type="InterPro" id="IPR023393">
    <property type="entry name" value="START-like_dom_sf"/>
</dbReference>
<feature type="transmembrane region" description="Helical" evidence="1">
    <location>
        <begin position="82"/>
        <end position="107"/>
    </location>
</feature>
<gene>
    <name evidence="2" type="ORF">GCM10011378_33200</name>
</gene>
<protein>
    <recommendedName>
        <fullName evidence="4">SRPBCC family protein</fullName>
    </recommendedName>
</protein>
<sequence length="310" mass="34209">MVGVLGAVLMAISTQQFESYGWTLFIFSPFVCGLAASVLYNLPKPADQRRLFRPALAVVTTLALVCTMLLLIASRIEGLICVAMAFPVGLVMALIGAGVGQLIVLALGTDSRRPLPVLAALVLVYPALQSYESRVAPPPPLHAVITRRVVQASPARVWAALVQPVHYPKRVGLLFRAGVAYPTRTALSITSTGQRELTVAYSGNAVAHLPLTRWVPARELQFRVPTTPAPMRELSPYPRIHAPHLHGYFRVRTGTFRLQPLPGGRTLLEARTVYQHSIGPRNYWQLWSDYLLDDMHTRVLTTIQQQAEHE</sequence>
<evidence type="ECO:0000313" key="2">
    <source>
        <dbReference type="EMBL" id="GGG54397.1"/>
    </source>
</evidence>
<comment type="caution">
    <text evidence="2">The sequence shown here is derived from an EMBL/GenBank/DDBJ whole genome shotgun (WGS) entry which is preliminary data.</text>
</comment>
<accession>A0ABQ1X0V6</accession>
<organism evidence="2 3">
    <name type="scientific">Hymenobacter glacieicola</name>
    <dbReference type="NCBI Taxonomy" id="1562124"/>
    <lineage>
        <taxon>Bacteria</taxon>
        <taxon>Pseudomonadati</taxon>
        <taxon>Bacteroidota</taxon>
        <taxon>Cytophagia</taxon>
        <taxon>Cytophagales</taxon>
        <taxon>Hymenobacteraceae</taxon>
        <taxon>Hymenobacter</taxon>
    </lineage>
</organism>
<name>A0ABQ1X0V6_9BACT</name>
<evidence type="ECO:0000313" key="3">
    <source>
        <dbReference type="Proteomes" id="UP000601361"/>
    </source>
</evidence>
<reference evidence="3" key="1">
    <citation type="journal article" date="2019" name="Int. J. Syst. Evol. Microbiol.">
        <title>The Global Catalogue of Microorganisms (GCM) 10K type strain sequencing project: providing services to taxonomists for standard genome sequencing and annotation.</title>
        <authorList>
            <consortium name="The Broad Institute Genomics Platform"/>
            <consortium name="The Broad Institute Genome Sequencing Center for Infectious Disease"/>
            <person name="Wu L."/>
            <person name="Ma J."/>
        </authorList>
    </citation>
    <scope>NUCLEOTIDE SEQUENCE [LARGE SCALE GENOMIC DNA]</scope>
    <source>
        <strain evidence="3">CGMCC 1.12990</strain>
    </source>
</reference>
<keyword evidence="1" id="KW-0812">Transmembrane</keyword>
<evidence type="ECO:0008006" key="4">
    <source>
        <dbReference type="Google" id="ProtNLM"/>
    </source>
</evidence>
<dbReference type="Gene3D" id="3.30.530.20">
    <property type="match status" value="1"/>
</dbReference>
<evidence type="ECO:0000256" key="1">
    <source>
        <dbReference type="SAM" id="Phobius"/>
    </source>
</evidence>
<keyword evidence="3" id="KW-1185">Reference proteome</keyword>
<feature type="transmembrane region" description="Helical" evidence="1">
    <location>
        <begin position="20"/>
        <end position="42"/>
    </location>
</feature>
<dbReference type="EMBL" id="BMGS01000009">
    <property type="protein sequence ID" value="GGG54397.1"/>
    <property type="molecule type" value="Genomic_DNA"/>
</dbReference>
<keyword evidence="1" id="KW-1133">Transmembrane helix</keyword>
<feature type="transmembrane region" description="Helical" evidence="1">
    <location>
        <begin position="54"/>
        <end position="76"/>
    </location>
</feature>
<keyword evidence="1" id="KW-0472">Membrane</keyword>
<dbReference type="SUPFAM" id="SSF55961">
    <property type="entry name" value="Bet v1-like"/>
    <property type="match status" value="1"/>
</dbReference>